<evidence type="ECO:0000313" key="1">
    <source>
        <dbReference type="EMBL" id="SCM74244.1"/>
    </source>
</evidence>
<sequence length="138" mass="14622">MRMMALRAEASNCSLPECCTIVICCTLPLLSTATTSRHWSQTGCADVKPQLARTFSGICSQGVLDLSWEGAFSEAFAAPAGIGGADAAPVHEVSSNARQSEQSIRTRTRPVVMRKSGIAASAPLVGMNCWRYLPISSS</sequence>
<dbReference type="AlphaFoldDB" id="A0A212L9I6"/>
<proteinExistence type="predicted"/>
<protein>
    <submittedName>
        <fullName evidence="1">Uncharacterized protein</fullName>
    </submittedName>
</protein>
<name>A0A212L9I6_9BACT</name>
<dbReference type="EMBL" id="FMJC01000002">
    <property type="protein sequence ID" value="SCM74244.1"/>
    <property type="molecule type" value="Genomic_DNA"/>
</dbReference>
<organism evidence="1">
    <name type="scientific">uncultured Desulfovibrio sp</name>
    <dbReference type="NCBI Taxonomy" id="167968"/>
    <lineage>
        <taxon>Bacteria</taxon>
        <taxon>Pseudomonadati</taxon>
        <taxon>Thermodesulfobacteriota</taxon>
        <taxon>Desulfovibrionia</taxon>
        <taxon>Desulfovibrionales</taxon>
        <taxon>Desulfovibrionaceae</taxon>
        <taxon>Desulfovibrio</taxon>
        <taxon>environmental samples</taxon>
    </lineage>
</organism>
<gene>
    <name evidence="1" type="ORF">KL86DES1_21820</name>
</gene>
<reference evidence="1" key="1">
    <citation type="submission" date="2016-08" db="EMBL/GenBank/DDBJ databases">
        <authorList>
            <person name="Seilhamer J.J."/>
        </authorList>
    </citation>
    <scope>NUCLEOTIDE SEQUENCE</scope>
    <source>
        <strain evidence="1">86-1</strain>
    </source>
</reference>
<accession>A0A212L9I6</accession>